<keyword evidence="1" id="KW-0269">Exonuclease</keyword>
<dbReference type="EC" id="3.1.13.1" evidence="3"/>
<dbReference type="GO" id="GO:0003723">
    <property type="term" value="F:RNA binding"/>
    <property type="evidence" value="ECO:0007669"/>
    <property type="project" value="InterPro"/>
</dbReference>
<protein>
    <submittedName>
        <fullName evidence="3">3'-to-5' exoribonuclease RNase R</fullName>
        <ecNumber evidence="3">3.1.13.1</ecNumber>
    </submittedName>
</protein>
<dbReference type="Proteomes" id="UP000254545">
    <property type="component" value="Unassembled WGS sequence"/>
</dbReference>
<name>A0A7H4MBV7_KLEVA</name>
<dbReference type="GO" id="GO:0005829">
    <property type="term" value="C:cytosol"/>
    <property type="evidence" value="ECO:0007669"/>
    <property type="project" value="TreeGrafter"/>
</dbReference>
<proteinExistence type="predicted"/>
<evidence type="ECO:0000259" key="2">
    <source>
        <dbReference type="Pfam" id="PF00773"/>
    </source>
</evidence>
<dbReference type="SUPFAM" id="SSF50249">
    <property type="entry name" value="Nucleic acid-binding proteins"/>
    <property type="match status" value="1"/>
</dbReference>
<evidence type="ECO:0000256" key="1">
    <source>
        <dbReference type="ARBA" id="ARBA00022839"/>
    </source>
</evidence>
<gene>
    <name evidence="3" type="primary">rnr_2</name>
    <name evidence="3" type="ORF">NCTC9177_01635</name>
</gene>
<keyword evidence="1" id="KW-0540">Nuclease</keyword>
<organism evidence="3 4">
    <name type="scientific">Klebsiella variicola</name>
    <dbReference type="NCBI Taxonomy" id="244366"/>
    <lineage>
        <taxon>Bacteria</taxon>
        <taxon>Pseudomonadati</taxon>
        <taxon>Pseudomonadota</taxon>
        <taxon>Gammaproteobacteria</taxon>
        <taxon>Enterobacterales</taxon>
        <taxon>Enterobacteriaceae</taxon>
        <taxon>Klebsiella/Raoultella group</taxon>
        <taxon>Klebsiella</taxon>
        <taxon>Klebsiella pneumoniae complex</taxon>
    </lineage>
</organism>
<dbReference type="Pfam" id="PF00773">
    <property type="entry name" value="RNB"/>
    <property type="match status" value="1"/>
</dbReference>
<dbReference type="PANTHER" id="PTHR23355:SF9">
    <property type="entry name" value="DIS3-LIKE EXONUCLEASE 2"/>
    <property type="match status" value="1"/>
</dbReference>
<keyword evidence="3" id="KW-0378">Hydrolase</keyword>
<comment type="caution">
    <text evidence="3">The sequence shown here is derived from an EMBL/GenBank/DDBJ whole genome shotgun (WGS) entry which is preliminary data.</text>
</comment>
<reference evidence="3 4" key="1">
    <citation type="submission" date="2018-06" db="EMBL/GenBank/DDBJ databases">
        <authorList>
            <consortium name="Pathogen Informatics"/>
            <person name="Doyle S."/>
        </authorList>
    </citation>
    <scope>NUCLEOTIDE SEQUENCE [LARGE SCALE GENOMIC DNA]</scope>
    <source>
        <strain evidence="3 4">NCTC9177</strain>
    </source>
</reference>
<accession>A0A7H4MBV7</accession>
<dbReference type="GO" id="GO:0006402">
    <property type="term" value="P:mRNA catabolic process"/>
    <property type="evidence" value="ECO:0007669"/>
    <property type="project" value="TreeGrafter"/>
</dbReference>
<dbReference type="PROSITE" id="PS01175">
    <property type="entry name" value="RIBONUCLEASE_II"/>
    <property type="match status" value="1"/>
</dbReference>
<dbReference type="InterPro" id="IPR001900">
    <property type="entry name" value="RNase_II/R"/>
</dbReference>
<dbReference type="InterPro" id="IPR022966">
    <property type="entry name" value="RNase_II/R_CS"/>
</dbReference>
<sequence>MLAELGLELPGGNKPEPRDYAELLTSIADRPDAEMLQTMLLRSMKQAVYDPENRGHFGLALQSYAHFTSPIRRYPDLSLHRAIKYLLAKRAGT</sequence>
<dbReference type="InterPro" id="IPR050180">
    <property type="entry name" value="RNR_Ribonuclease"/>
</dbReference>
<evidence type="ECO:0000313" key="4">
    <source>
        <dbReference type="Proteomes" id="UP000254545"/>
    </source>
</evidence>
<feature type="domain" description="RNB" evidence="2">
    <location>
        <begin position="21"/>
        <end position="88"/>
    </location>
</feature>
<evidence type="ECO:0000313" key="3">
    <source>
        <dbReference type="EMBL" id="STS87807.1"/>
    </source>
</evidence>
<dbReference type="PANTHER" id="PTHR23355">
    <property type="entry name" value="RIBONUCLEASE"/>
    <property type="match status" value="1"/>
</dbReference>
<dbReference type="AlphaFoldDB" id="A0A7H4MBV7"/>
<dbReference type="InterPro" id="IPR012340">
    <property type="entry name" value="NA-bd_OB-fold"/>
</dbReference>
<dbReference type="GO" id="GO:0008859">
    <property type="term" value="F:exoribonuclease II activity"/>
    <property type="evidence" value="ECO:0007669"/>
    <property type="project" value="UniProtKB-EC"/>
</dbReference>
<dbReference type="EMBL" id="UGKR01000003">
    <property type="protein sequence ID" value="STS87807.1"/>
    <property type="molecule type" value="Genomic_DNA"/>
</dbReference>